<dbReference type="Gene3D" id="3.30.1370.210">
    <property type="match status" value="1"/>
</dbReference>
<evidence type="ECO:0000256" key="5">
    <source>
        <dbReference type="PROSITE-ProRule" id="PRU00723"/>
    </source>
</evidence>
<dbReference type="GO" id="GO:0010468">
    <property type="term" value="P:regulation of gene expression"/>
    <property type="evidence" value="ECO:0007669"/>
    <property type="project" value="UniProtKB-ARBA"/>
</dbReference>
<evidence type="ECO:0000313" key="9">
    <source>
        <dbReference type="Proteomes" id="UP001237642"/>
    </source>
</evidence>
<dbReference type="EMBL" id="JAUIZM010000001">
    <property type="protein sequence ID" value="KAK1403554.1"/>
    <property type="molecule type" value="Genomic_DNA"/>
</dbReference>
<reference evidence="8" key="2">
    <citation type="submission" date="2023-05" db="EMBL/GenBank/DDBJ databases">
        <authorList>
            <person name="Schelkunov M.I."/>
        </authorList>
    </citation>
    <scope>NUCLEOTIDE SEQUENCE</scope>
    <source>
        <strain evidence="8">Hsosn_3</strain>
        <tissue evidence="8">Leaf</tissue>
    </source>
</reference>
<keyword evidence="4 5" id="KW-0862">Zinc</keyword>
<evidence type="ECO:0000256" key="6">
    <source>
        <dbReference type="SAM" id="MobiDB-lite"/>
    </source>
</evidence>
<evidence type="ECO:0000256" key="1">
    <source>
        <dbReference type="ARBA" id="ARBA00022723"/>
    </source>
</evidence>
<evidence type="ECO:0000256" key="4">
    <source>
        <dbReference type="ARBA" id="ARBA00022833"/>
    </source>
</evidence>
<dbReference type="SUPFAM" id="SSF90229">
    <property type="entry name" value="CCCH zinc finger"/>
    <property type="match status" value="3"/>
</dbReference>
<dbReference type="GO" id="GO:0051252">
    <property type="term" value="P:regulation of RNA metabolic process"/>
    <property type="evidence" value="ECO:0007669"/>
    <property type="project" value="UniProtKB-ARBA"/>
</dbReference>
<dbReference type="Proteomes" id="UP001237642">
    <property type="component" value="Unassembled WGS sequence"/>
</dbReference>
<proteinExistence type="predicted"/>
<reference evidence="8" key="1">
    <citation type="submission" date="2023-02" db="EMBL/GenBank/DDBJ databases">
        <title>Genome of toxic invasive species Heracleum sosnowskyi carries increased number of genes despite the absence of recent whole-genome duplications.</title>
        <authorList>
            <person name="Schelkunov M."/>
            <person name="Shtratnikova V."/>
            <person name="Makarenko M."/>
            <person name="Klepikova A."/>
            <person name="Omelchenko D."/>
            <person name="Novikova G."/>
            <person name="Obukhova E."/>
            <person name="Bogdanov V."/>
            <person name="Penin A."/>
            <person name="Logacheva M."/>
        </authorList>
    </citation>
    <scope>NUCLEOTIDE SEQUENCE</scope>
    <source>
        <strain evidence="8">Hsosn_3</strain>
        <tissue evidence="8">Leaf</tissue>
    </source>
</reference>
<dbReference type="Pfam" id="PF00642">
    <property type="entry name" value="zf-CCCH"/>
    <property type="match status" value="1"/>
</dbReference>
<accession>A0AAD8JG02</accession>
<feature type="zinc finger region" description="C3H1-type" evidence="5">
    <location>
        <begin position="136"/>
        <end position="163"/>
    </location>
</feature>
<dbReference type="Gene3D" id="4.10.1000.10">
    <property type="entry name" value="Zinc finger, CCCH-type"/>
    <property type="match status" value="1"/>
</dbReference>
<evidence type="ECO:0000256" key="3">
    <source>
        <dbReference type="ARBA" id="ARBA00022771"/>
    </source>
</evidence>
<dbReference type="InterPro" id="IPR045877">
    <property type="entry name" value="ZFP36-like"/>
</dbReference>
<dbReference type="PANTHER" id="PTHR12547:SF18">
    <property type="entry name" value="PROTEIN TIS11"/>
    <property type="match status" value="1"/>
</dbReference>
<dbReference type="PANTHER" id="PTHR12547">
    <property type="entry name" value="CCCH ZINC FINGER/TIS11-RELATED"/>
    <property type="match status" value="1"/>
</dbReference>
<evidence type="ECO:0000256" key="2">
    <source>
        <dbReference type="ARBA" id="ARBA00022737"/>
    </source>
</evidence>
<dbReference type="InterPro" id="IPR036855">
    <property type="entry name" value="Znf_CCCH_sf"/>
</dbReference>
<dbReference type="InterPro" id="IPR041367">
    <property type="entry name" value="Znf-CCCH_4"/>
</dbReference>
<dbReference type="InterPro" id="IPR000571">
    <property type="entry name" value="Znf_CCCH"/>
</dbReference>
<keyword evidence="9" id="KW-1185">Reference proteome</keyword>
<dbReference type="Pfam" id="PF14608">
    <property type="entry name" value="zf-CCCH_2"/>
    <property type="match status" value="1"/>
</dbReference>
<protein>
    <submittedName>
        <fullName evidence="8">Zinc finger CCCH domain-containing protein 39</fullName>
    </submittedName>
</protein>
<dbReference type="SMART" id="SM00356">
    <property type="entry name" value="ZnF_C3H1"/>
    <property type="match status" value="3"/>
</dbReference>
<keyword evidence="2" id="KW-0677">Repeat</keyword>
<evidence type="ECO:0000313" key="8">
    <source>
        <dbReference type="EMBL" id="KAK1403554.1"/>
    </source>
</evidence>
<keyword evidence="3 5" id="KW-0863">Zinc-finger</keyword>
<sequence>MTFDNFEYELILKGASLALAQSSTWLANKLELKALNGMNFVVLQIEDLTADPILSQRMSYPVPPSPRHMHAGNVHLGPPSKESAGSGSQHGHAPPFKRARSQYELSPDSAYFIPTSSRTSQSRKTPLINKLSGNIFYKTRLCEKFVGGNCSNGEKCTFAHGSEDLHEPPPNWKEYVTANGRRGRKNRGMKLCKNSISEKECPYGEKCKFLHRVPCNTEVARPLPINISSPSTETTGPTLGQTRLNKHLACSDALVVNRKLASFKTKMCTKWEITGQCPFEERCHFAHGHSELQVPGAQTEAEIITDVHPFPKKALLQLVNDALPTKAEATQGRVNNEVPPWWKMSNKISRIYGDWLEDLTPPEKLLP</sequence>
<dbReference type="PROSITE" id="PS50103">
    <property type="entry name" value="ZF_C3H1"/>
    <property type="match status" value="3"/>
</dbReference>
<organism evidence="8 9">
    <name type="scientific">Heracleum sosnowskyi</name>
    <dbReference type="NCBI Taxonomy" id="360622"/>
    <lineage>
        <taxon>Eukaryota</taxon>
        <taxon>Viridiplantae</taxon>
        <taxon>Streptophyta</taxon>
        <taxon>Embryophyta</taxon>
        <taxon>Tracheophyta</taxon>
        <taxon>Spermatophyta</taxon>
        <taxon>Magnoliopsida</taxon>
        <taxon>eudicotyledons</taxon>
        <taxon>Gunneridae</taxon>
        <taxon>Pentapetalae</taxon>
        <taxon>asterids</taxon>
        <taxon>campanulids</taxon>
        <taxon>Apiales</taxon>
        <taxon>Apiaceae</taxon>
        <taxon>Apioideae</taxon>
        <taxon>apioid superclade</taxon>
        <taxon>Tordylieae</taxon>
        <taxon>Tordyliinae</taxon>
        <taxon>Heracleum</taxon>
    </lineage>
</organism>
<dbReference type="FunFam" id="4.10.1000.10:FF:000003">
    <property type="entry name" value="Zinc finger CCCH domain-containing protein"/>
    <property type="match status" value="2"/>
</dbReference>
<dbReference type="Pfam" id="PF18044">
    <property type="entry name" value="zf-CCCH_4"/>
    <property type="match status" value="1"/>
</dbReference>
<feature type="zinc finger region" description="C3H1-type" evidence="5">
    <location>
        <begin position="262"/>
        <end position="290"/>
    </location>
</feature>
<feature type="region of interest" description="Disordered" evidence="6">
    <location>
        <begin position="61"/>
        <end position="100"/>
    </location>
</feature>
<feature type="domain" description="C3H1-type" evidence="7">
    <location>
        <begin position="136"/>
        <end position="163"/>
    </location>
</feature>
<dbReference type="GO" id="GO:0003729">
    <property type="term" value="F:mRNA binding"/>
    <property type="evidence" value="ECO:0007669"/>
    <property type="project" value="InterPro"/>
</dbReference>
<dbReference type="AlphaFoldDB" id="A0AAD8JG02"/>
<keyword evidence="1 5" id="KW-0479">Metal-binding</keyword>
<feature type="zinc finger region" description="C3H1-type" evidence="5">
    <location>
        <begin position="186"/>
        <end position="214"/>
    </location>
</feature>
<feature type="domain" description="C3H1-type" evidence="7">
    <location>
        <begin position="262"/>
        <end position="290"/>
    </location>
</feature>
<evidence type="ECO:0000259" key="7">
    <source>
        <dbReference type="PROSITE" id="PS50103"/>
    </source>
</evidence>
<comment type="caution">
    <text evidence="8">The sequence shown here is derived from an EMBL/GenBank/DDBJ whole genome shotgun (WGS) entry which is preliminary data.</text>
</comment>
<gene>
    <name evidence="8" type="ORF">POM88_003159</name>
</gene>
<dbReference type="GO" id="GO:0008270">
    <property type="term" value="F:zinc ion binding"/>
    <property type="evidence" value="ECO:0007669"/>
    <property type="project" value="UniProtKB-KW"/>
</dbReference>
<feature type="domain" description="C3H1-type" evidence="7">
    <location>
        <begin position="186"/>
        <end position="214"/>
    </location>
</feature>
<name>A0AAD8JG02_9APIA</name>